<feature type="compositionally biased region" description="Basic and acidic residues" evidence="1">
    <location>
        <begin position="108"/>
        <end position="119"/>
    </location>
</feature>
<evidence type="ECO:0000313" key="2">
    <source>
        <dbReference type="EMBL" id="GFN83385.1"/>
    </source>
</evidence>
<feature type="compositionally biased region" description="Basic and acidic residues" evidence="1">
    <location>
        <begin position="225"/>
        <end position="236"/>
    </location>
</feature>
<protein>
    <submittedName>
        <fullName evidence="2">Uncharacterized protein</fullName>
    </submittedName>
</protein>
<accession>A0AAV3YJF5</accession>
<keyword evidence="3" id="KW-1185">Reference proteome</keyword>
<evidence type="ECO:0000256" key="1">
    <source>
        <dbReference type="SAM" id="MobiDB-lite"/>
    </source>
</evidence>
<feature type="compositionally biased region" description="Polar residues" evidence="1">
    <location>
        <begin position="156"/>
        <end position="168"/>
    </location>
</feature>
<feature type="compositionally biased region" description="Low complexity" evidence="1">
    <location>
        <begin position="184"/>
        <end position="195"/>
    </location>
</feature>
<feature type="compositionally biased region" description="Basic and acidic residues" evidence="1">
    <location>
        <begin position="196"/>
        <end position="207"/>
    </location>
</feature>
<feature type="compositionally biased region" description="Polar residues" evidence="1">
    <location>
        <begin position="238"/>
        <end position="251"/>
    </location>
</feature>
<sequence length="338" mass="38064">MGPIDRKDVVVSIVNDDSYIITMPNKRSGNSNDRAKSSQTRGQLNDLDATQRQTGKSRDLDTSRRNVPVGDFRNADDNTRQTGNSRRSGRDRSHDEPGMWSPPEEDPWSFRDQHGHVEPRSSYSQDPQDTSRRDGRRRRAGRDDRDRSRADGSRRNVPSSNEARNTNRPGREDGLHRRSDSKDNLSNPSSSLQRSSTRDKDFSEKSSSRRSSNKDLSNTSQPVTDLRHLDRDRETMARINSNGRVPVSNRQRPVDSPGSRVPRDARPARNRSAPNGAVEIPMETSQMSKPQAAPPKYTAGSKYAFVSFNSTFLLKIALCSGKVDMQSIVQLHFMDINS</sequence>
<name>A0AAV3YJF5_9GAST</name>
<evidence type="ECO:0000313" key="3">
    <source>
        <dbReference type="Proteomes" id="UP000735302"/>
    </source>
</evidence>
<feature type="compositionally biased region" description="Basic and acidic residues" evidence="1">
    <location>
        <begin position="169"/>
        <end position="183"/>
    </location>
</feature>
<feature type="compositionally biased region" description="Basic and acidic residues" evidence="1">
    <location>
        <begin position="88"/>
        <end position="97"/>
    </location>
</feature>
<dbReference type="Proteomes" id="UP000735302">
    <property type="component" value="Unassembled WGS sequence"/>
</dbReference>
<comment type="caution">
    <text evidence="2">The sequence shown here is derived from an EMBL/GenBank/DDBJ whole genome shotgun (WGS) entry which is preliminary data.</text>
</comment>
<feature type="region of interest" description="Disordered" evidence="1">
    <location>
        <begin position="22"/>
        <end position="275"/>
    </location>
</feature>
<proteinExistence type="predicted"/>
<feature type="compositionally biased region" description="Polar residues" evidence="1">
    <location>
        <begin position="25"/>
        <end position="54"/>
    </location>
</feature>
<organism evidence="2 3">
    <name type="scientific">Plakobranchus ocellatus</name>
    <dbReference type="NCBI Taxonomy" id="259542"/>
    <lineage>
        <taxon>Eukaryota</taxon>
        <taxon>Metazoa</taxon>
        <taxon>Spiralia</taxon>
        <taxon>Lophotrochozoa</taxon>
        <taxon>Mollusca</taxon>
        <taxon>Gastropoda</taxon>
        <taxon>Heterobranchia</taxon>
        <taxon>Euthyneura</taxon>
        <taxon>Panpulmonata</taxon>
        <taxon>Sacoglossa</taxon>
        <taxon>Placobranchoidea</taxon>
        <taxon>Plakobranchidae</taxon>
        <taxon>Plakobranchus</taxon>
    </lineage>
</organism>
<feature type="compositionally biased region" description="Basic and acidic residues" evidence="1">
    <location>
        <begin position="141"/>
        <end position="154"/>
    </location>
</feature>
<gene>
    <name evidence="2" type="ORF">PoB_000989100</name>
</gene>
<dbReference type="EMBL" id="BLXT01001194">
    <property type="protein sequence ID" value="GFN83385.1"/>
    <property type="molecule type" value="Genomic_DNA"/>
</dbReference>
<dbReference type="AlphaFoldDB" id="A0AAV3YJF5"/>
<reference evidence="2 3" key="1">
    <citation type="journal article" date="2021" name="Elife">
        <title>Chloroplast acquisition without the gene transfer in kleptoplastic sea slugs, Plakobranchus ocellatus.</title>
        <authorList>
            <person name="Maeda T."/>
            <person name="Takahashi S."/>
            <person name="Yoshida T."/>
            <person name="Shimamura S."/>
            <person name="Takaki Y."/>
            <person name="Nagai Y."/>
            <person name="Toyoda A."/>
            <person name="Suzuki Y."/>
            <person name="Arimoto A."/>
            <person name="Ishii H."/>
            <person name="Satoh N."/>
            <person name="Nishiyama T."/>
            <person name="Hasebe M."/>
            <person name="Maruyama T."/>
            <person name="Minagawa J."/>
            <person name="Obokata J."/>
            <person name="Shigenobu S."/>
        </authorList>
    </citation>
    <scope>NUCLEOTIDE SEQUENCE [LARGE SCALE GENOMIC DNA]</scope>
</reference>